<evidence type="ECO:0000313" key="1">
    <source>
        <dbReference type="EMBL" id="AAW88251.1"/>
    </source>
</evidence>
<dbReference type="EnsemblBacteria" id="AAW88251">
    <property type="protein sequence ID" value="AAW88251"/>
    <property type="gene ID" value="VF_B0009"/>
</dbReference>
<dbReference type="eggNOG" id="ENOG5033022">
    <property type="taxonomic scope" value="Bacteria"/>
</dbReference>
<organism evidence="1 2">
    <name type="scientific">Aliivibrio fischeri (strain ATCC 700601 / ES114)</name>
    <name type="common">Vibrio fischeri</name>
    <dbReference type="NCBI Taxonomy" id="312309"/>
    <lineage>
        <taxon>Bacteria</taxon>
        <taxon>Pseudomonadati</taxon>
        <taxon>Pseudomonadota</taxon>
        <taxon>Gammaproteobacteria</taxon>
        <taxon>Vibrionales</taxon>
        <taxon>Vibrionaceae</taxon>
        <taxon>Aliivibrio</taxon>
    </lineage>
</organism>
<gene>
    <name evidence="1" type="ordered locus">VF_B0009</name>
</gene>
<dbReference type="OrthoDB" id="6293430at2"/>
<proteinExistence type="predicted"/>
<dbReference type="HOGENOM" id="CLU_2525078_0_0_6"/>
<geneLocation type="plasmid" evidence="1 2">
    <name>pES100</name>
</geneLocation>
<dbReference type="KEGG" id="vfi:VF_B0009"/>
<evidence type="ECO:0000313" key="2">
    <source>
        <dbReference type="Proteomes" id="UP000000537"/>
    </source>
</evidence>
<keyword evidence="2" id="KW-1185">Reference proteome</keyword>
<reference evidence="1 2" key="2">
    <citation type="journal article" date="2008" name="BMC Genomics">
        <title>Comparative genomics-based investigation of resequencing targets in Vibrio fischeri: focus on point miscalls and artefactual expansions.</title>
        <authorList>
            <person name="Mandel M.J."/>
            <person name="Stabb E.V."/>
            <person name="Ruby E.G."/>
        </authorList>
    </citation>
    <scope>NUCLEOTIDE SEQUENCE [LARGE SCALE GENOMIC DNA]</scope>
    <source>
        <strain evidence="2">ATCC 700601 / ES114</strain>
    </source>
</reference>
<dbReference type="Proteomes" id="UP000000537">
    <property type="component" value="Plasmid pES100"/>
</dbReference>
<dbReference type="PATRIC" id="fig|312309.11.peg.3780"/>
<keyword evidence="1" id="KW-0614">Plasmid</keyword>
<accession>Q5DY95</accession>
<dbReference type="EMBL" id="CP000022">
    <property type="protein sequence ID" value="AAW88251.1"/>
    <property type="molecule type" value="Genomic_DNA"/>
</dbReference>
<reference evidence="1 2" key="1">
    <citation type="journal article" date="2005" name="Proc. Natl. Acad. Sci. U.S.A.">
        <title>Complete genome sequence of Vibrio fischeri: a symbiotic bacterium with pathogenic congeners.</title>
        <authorList>
            <person name="Ruby E.G."/>
            <person name="Urbanowski M."/>
            <person name="Campbell J."/>
            <person name="Dunn A."/>
            <person name="Faini M."/>
            <person name="Gunsalus R."/>
            <person name="Lostroh P."/>
            <person name="Lupp C."/>
            <person name="McCann J."/>
            <person name="Millikan D."/>
            <person name="Schaefer A."/>
            <person name="Stabb E."/>
            <person name="Stevens A."/>
            <person name="Visick K."/>
            <person name="Whistler C."/>
            <person name="Greenberg E.P."/>
        </authorList>
    </citation>
    <scope>NUCLEOTIDE SEQUENCE [LARGE SCALE GENOMIC DNA]</scope>
    <source>
        <strain evidence="2">ATCC 700601 / ES114</strain>
    </source>
</reference>
<name>Q5DY95_ALIF1</name>
<sequence length="95" mass="11279">MFHWWNDMKFKRIKEGEFKRLIETKTISSMIAQESNHESNKFSLFGIDETNQLGYAIRHGRVDELRTWRLDILSAFVKSLGFTSIEVYFSKVSKK</sequence>
<dbReference type="AlphaFoldDB" id="Q5DY95"/>
<protein>
    <submittedName>
        <fullName evidence="1">Uncharacterized protein</fullName>
    </submittedName>
</protein>